<dbReference type="EMBL" id="JASJEX010000003">
    <property type="protein sequence ID" value="MDJ1129849.1"/>
    <property type="molecule type" value="Genomic_DNA"/>
</dbReference>
<keyword evidence="3" id="KW-1185">Reference proteome</keyword>
<evidence type="ECO:0000313" key="3">
    <source>
        <dbReference type="Proteomes" id="UP001431693"/>
    </source>
</evidence>
<keyword evidence="1" id="KW-0812">Transmembrane</keyword>
<evidence type="ECO:0000313" key="2">
    <source>
        <dbReference type="EMBL" id="MDJ1129849.1"/>
    </source>
</evidence>
<feature type="transmembrane region" description="Helical" evidence="1">
    <location>
        <begin position="51"/>
        <end position="76"/>
    </location>
</feature>
<accession>A0ABT6ZM26</accession>
<dbReference type="RefSeq" id="WP_283722783.1">
    <property type="nucleotide sequence ID" value="NZ_JASJEX010000003.1"/>
</dbReference>
<reference evidence="2" key="1">
    <citation type="submission" date="2023-05" db="EMBL/GenBank/DDBJ databases">
        <title>[olsenella] sp. nov., isolated from a pig farm feces dump.</title>
        <authorList>
            <person name="Chang Y.-H."/>
        </authorList>
    </citation>
    <scope>NUCLEOTIDE SEQUENCE</scope>
    <source>
        <strain evidence="2">YH-ols2217</strain>
    </source>
</reference>
<gene>
    <name evidence="2" type="ORF">QJ043_07140</name>
</gene>
<sequence length="91" mass="10061">MAGATFLVVCLLGFTGLLGIPVSFITGTLSDIVCAQGRPDFLLDPSLPVPLWWHLVIALAIVLILTVLTAVVYLTYRAVRWGLHWWCKTYC</sequence>
<keyword evidence="1" id="KW-1133">Transmembrane helix</keyword>
<evidence type="ECO:0000256" key="1">
    <source>
        <dbReference type="SAM" id="Phobius"/>
    </source>
</evidence>
<comment type="caution">
    <text evidence="2">The sequence shown here is derived from an EMBL/GenBank/DDBJ whole genome shotgun (WGS) entry which is preliminary data.</text>
</comment>
<organism evidence="2 3">
    <name type="scientific">Kribbibacterium absianum</name>
    <dbReference type="NCBI Taxonomy" id="3044210"/>
    <lineage>
        <taxon>Bacteria</taxon>
        <taxon>Bacillati</taxon>
        <taxon>Actinomycetota</taxon>
        <taxon>Coriobacteriia</taxon>
        <taxon>Coriobacteriales</taxon>
        <taxon>Kribbibacteriaceae</taxon>
        <taxon>Kribbibacterium</taxon>
    </lineage>
</organism>
<dbReference type="Proteomes" id="UP001431693">
    <property type="component" value="Unassembled WGS sequence"/>
</dbReference>
<name>A0ABT6ZM26_9ACTN</name>
<keyword evidence="1" id="KW-0472">Membrane</keyword>
<proteinExistence type="predicted"/>
<protein>
    <submittedName>
        <fullName evidence="2">Uncharacterized protein</fullName>
    </submittedName>
</protein>